<dbReference type="Proteomes" id="UP001457282">
    <property type="component" value="Unassembled WGS sequence"/>
</dbReference>
<proteinExistence type="predicted"/>
<protein>
    <recommendedName>
        <fullName evidence="1">C2 domain-containing protein</fullName>
    </recommendedName>
</protein>
<dbReference type="EMBL" id="JBEDUW010000005">
    <property type="protein sequence ID" value="KAK9928090.1"/>
    <property type="molecule type" value="Genomic_DNA"/>
</dbReference>
<name>A0AAW1WVS6_RUBAR</name>
<reference evidence="2 3" key="1">
    <citation type="journal article" date="2023" name="G3 (Bethesda)">
        <title>A chromosome-length genome assembly and annotation of blackberry (Rubus argutus, cv. 'Hillquist').</title>
        <authorList>
            <person name="Bruna T."/>
            <person name="Aryal R."/>
            <person name="Dudchenko O."/>
            <person name="Sargent D.J."/>
            <person name="Mead D."/>
            <person name="Buti M."/>
            <person name="Cavallini A."/>
            <person name="Hytonen T."/>
            <person name="Andres J."/>
            <person name="Pham M."/>
            <person name="Weisz D."/>
            <person name="Mascagni F."/>
            <person name="Usai G."/>
            <person name="Natali L."/>
            <person name="Bassil N."/>
            <person name="Fernandez G.E."/>
            <person name="Lomsadze A."/>
            <person name="Armour M."/>
            <person name="Olukolu B."/>
            <person name="Poorten T."/>
            <person name="Britton C."/>
            <person name="Davik J."/>
            <person name="Ashrafi H."/>
            <person name="Aiden E.L."/>
            <person name="Borodovsky M."/>
            <person name="Worthington M."/>
        </authorList>
    </citation>
    <scope>NUCLEOTIDE SEQUENCE [LARGE SCALE GENOMIC DNA]</scope>
    <source>
        <strain evidence="2">PI 553951</strain>
    </source>
</reference>
<comment type="caution">
    <text evidence="2">The sequence shown here is derived from an EMBL/GenBank/DDBJ whole genome shotgun (WGS) entry which is preliminary data.</text>
</comment>
<organism evidence="2 3">
    <name type="scientific">Rubus argutus</name>
    <name type="common">Southern blackberry</name>
    <dbReference type="NCBI Taxonomy" id="59490"/>
    <lineage>
        <taxon>Eukaryota</taxon>
        <taxon>Viridiplantae</taxon>
        <taxon>Streptophyta</taxon>
        <taxon>Embryophyta</taxon>
        <taxon>Tracheophyta</taxon>
        <taxon>Spermatophyta</taxon>
        <taxon>Magnoliopsida</taxon>
        <taxon>eudicotyledons</taxon>
        <taxon>Gunneridae</taxon>
        <taxon>Pentapetalae</taxon>
        <taxon>rosids</taxon>
        <taxon>fabids</taxon>
        <taxon>Rosales</taxon>
        <taxon>Rosaceae</taxon>
        <taxon>Rosoideae</taxon>
        <taxon>Rosoideae incertae sedis</taxon>
        <taxon>Rubus</taxon>
    </lineage>
</organism>
<dbReference type="PANTHER" id="PTHR32246">
    <property type="entry name" value="INGRESSION PROTEIN FIC1"/>
    <property type="match status" value="1"/>
</dbReference>
<accession>A0AAW1WVS6</accession>
<dbReference type="PANTHER" id="PTHR32246:SF173">
    <property type="entry name" value="C2 DOMAIN-CONTAINING PROTEIN"/>
    <property type="match status" value="1"/>
</dbReference>
<dbReference type="InterPro" id="IPR000008">
    <property type="entry name" value="C2_dom"/>
</dbReference>
<gene>
    <name evidence="2" type="ORF">M0R45_025243</name>
</gene>
<dbReference type="InterPro" id="IPR035892">
    <property type="entry name" value="C2_domain_sf"/>
</dbReference>
<evidence type="ECO:0000313" key="3">
    <source>
        <dbReference type="Proteomes" id="UP001457282"/>
    </source>
</evidence>
<dbReference type="Gene3D" id="2.60.40.150">
    <property type="entry name" value="C2 domain"/>
    <property type="match status" value="1"/>
</dbReference>
<dbReference type="SUPFAM" id="SSF49562">
    <property type="entry name" value="C2 domain (Calcium/lipid-binding domain, CaLB)"/>
    <property type="match status" value="1"/>
</dbReference>
<dbReference type="AlphaFoldDB" id="A0AAW1WVS6"/>
<evidence type="ECO:0000313" key="2">
    <source>
        <dbReference type="EMBL" id="KAK9928090.1"/>
    </source>
</evidence>
<feature type="domain" description="C2" evidence="1">
    <location>
        <begin position="14"/>
        <end position="115"/>
    </location>
</feature>
<sequence length="187" mass="20347">MLDTAGRFKASNAVVGSHGIKNVNNFFKMDVYANVSVSDWAMKNPQELRTGVSAFGGTKPKWNPNSSLNFRVDYAALIQNLLALKIELVSNRAFSDTKIGEVVISVNELLQNCGQATSTSPTRFQGGEPSVFFTSSALSLRPWPWPRPTHHSLVTPSGQAPGTHNPVLHIHTRCHHSSLILPAATSK</sequence>
<evidence type="ECO:0000259" key="1">
    <source>
        <dbReference type="Pfam" id="PF00168"/>
    </source>
</evidence>
<dbReference type="Pfam" id="PF00168">
    <property type="entry name" value="C2"/>
    <property type="match status" value="1"/>
</dbReference>
<keyword evidence="3" id="KW-1185">Reference proteome</keyword>